<organism evidence="2 3">
    <name type="scientific">Escherichia coli</name>
    <dbReference type="NCBI Taxonomy" id="562"/>
    <lineage>
        <taxon>Bacteria</taxon>
        <taxon>Pseudomonadati</taxon>
        <taxon>Pseudomonadota</taxon>
        <taxon>Gammaproteobacteria</taxon>
        <taxon>Enterobacterales</taxon>
        <taxon>Enterobacteriaceae</taxon>
        <taxon>Escherichia</taxon>
    </lineage>
</organism>
<dbReference type="AlphaFoldDB" id="A0A2X3K0W1"/>
<dbReference type="EMBL" id="UARW01000010">
    <property type="protein sequence ID" value="SQD01693.1"/>
    <property type="molecule type" value="Genomic_DNA"/>
</dbReference>
<sequence>MRFKLNVGIPFFSRDDGNNWVNYFSDRHANYWESFSIPVILIICDPQSRQCYWNLVDEKSLIRTKEGAKILVPKDNVLKGSKKNLENISCNKNNNDIIHDKNKFIFSLNEHYELDMSSDELEVFCGEIYHACMNRKNILFDVDFENEAILINEVDKIRSGGNVTVEMRRRLLELEQIHMWFLDKRNMIIQGLNILFNEGFFSGFFISDNNYTDLAKVVNGFIHHYIYERVSSRKNICLTLDVFPNKKYTDLVVKIDLDKEEAESFLLKIDTKGSIEPLRYRGYNFLDLNHEIIIERGIPAALTYIVYYLRNKKIDKNDFFCKDLEPLSEWGLGLA</sequence>
<evidence type="ECO:0000313" key="3">
    <source>
        <dbReference type="Proteomes" id="UP000250991"/>
    </source>
</evidence>
<protein>
    <recommendedName>
        <fullName evidence="1">DUF4365 domain-containing protein</fullName>
    </recommendedName>
</protein>
<accession>A0A2X3K0W1</accession>
<evidence type="ECO:0000313" key="2">
    <source>
        <dbReference type="EMBL" id="SQD01693.1"/>
    </source>
</evidence>
<proteinExistence type="predicted"/>
<dbReference type="InterPro" id="IPR025375">
    <property type="entry name" value="DUF4365"/>
</dbReference>
<dbReference type="Proteomes" id="UP000250991">
    <property type="component" value="Unassembled WGS sequence"/>
</dbReference>
<gene>
    <name evidence="2" type="ORF">NCTC8009_02125</name>
</gene>
<name>A0A2X3K0W1_ECOLX</name>
<evidence type="ECO:0000259" key="1">
    <source>
        <dbReference type="Pfam" id="PF14280"/>
    </source>
</evidence>
<dbReference type="Pfam" id="PF14280">
    <property type="entry name" value="DUF4365"/>
    <property type="match status" value="1"/>
</dbReference>
<reference evidence="2 3" key="1">
    <citation type="submission" date="2018-06" db="EMBL/GenBank/DDBJ databases">
        <authorList>
            <consortium name="Pathogen Informatics"/>
            <person name="Doyle S."/>
        </authorList>
    </citation>
    <scope>NUCLEOTIDE SEQUENCE [LARGE SCALE GENOMIC DNA]</scope>
    <source>
        <strain evidence="2 3">NCTC8009</strain>
    </source>
</reference>
<feature type="domain" description="DUF4365" evidence="1">
    <location>
        <begin position="14"/>
        <end position="80"/>
    </location>
</feature>